<evidence type="ECO:0000256" key="3">
    <source>
        <dbReference type="ARBA" id="ARBA00022763"/>
    </source>
</evidence>
<dbReference type="Gene3D" id="3.30.1240.10">
    <property type="match status" value="1"/>
</dbReference>
<comment type="catalytic activity">
    <reaction evidence="9">
        <text>2'-deoxyribonucleotide-(2'-deoxyribose 5'-phosphate)-2'-deoxyribonucleotide-DNA = a 3'-end 2'-deoxyribonucleotide-(2,3-dehydro-2,3-deoxyribose 5'-phosphate)-DNA + a 5'-end 5'-phospho-2'-deoxyribonucleoside-DNA + H(+)</text>
        <dbReference type="Rhea" id="RHEA:66592"/>
        <dbReference type="Rhea" id="RHEA-COMP:13180"/>
        <dbReference type="Rhea" id="RHEA-COMP:16897"/>
        <dbReference type="Rhea" id="RHEA-COMP:17067"/>
        <dbReference type="ChEBI" id="CHEBI:15378"/>
        <dbReference type="ChEBI" id="CHEBI:136412"/>
        <dbReference type="ChEBI" id="CHEBI:157695"/>
        <dbReference type="ChEBI" id="CHEBI:167181"/>
        <dbReference type="EC" id="4.2.99.18"/>
    </reaction>
</comment>
<dbReference type="PANTHER" id="PTHR10242">
    <property type="entry name" value="8-OXOGUANINE DNA GLYCOSYLASE"/>
    <property type="match status" value="1"/>
</dbReference>
<dbReference type="InterPro" id="IPR023170">
    <property type="entry name" value="HhH_base_excis_C"/>
</dbReference>
<dbReference type="EMBL" id="VULP01000005">
    <property type="protein sequence ID" value="MSU81560.1"/>
    <property type="molecule type" value="Genomic_DNA"/>
</dbReference>
<dbReference type="Proteomes" id="UP000433359">
    <property type="component" value="Unassembled WGS sequence"/>
</dbReference>
<evidence type="ECO:0000256" key="5">
    <source>
        <dbReference type="ARBA" id="ARBA00023204"/>
    </source>
</evidence>
<dbReference type="RefSeq" id="WP_154580599.1">
    <property type="nucleotide sequence ID" value="NZ_VULP01000005.1"/>
</dbReference>
<dbReference type="Gene3D" id="3.40.50.1000">
    <property type="entry name" value="HAD superfamily/HAD-like"/>
    <property type="match status" value="1"/>
</dbReference>
<accession>A0A6N7YGM5</accession>
<keyword evidence="3" id="KW-0227">DNA damage</keyword>
<keyword evidence="6" id="KW-0456">Lyase</keyword>
<evidence type="ECO:0000313" key="12">
    <source>
        <dbReference type="EMBL" id="MSU81560.1"/>
    </source>
</evidence>
<dbReference type="SUPFAM" id="SSF56784">
    <property type="entry name" value="HAD-like"/>
    <property type="match status" value="1"/>
</dbReference>
<comment type="caution">
    <text evidence="12">The sequence shown here is derived from an EMBL/GenBank/DDBJ whole genome shotgun (WGS) entry which is preliminary data.</text>
</comment>
<dbReference type="InterPro" id="IPR003265">
    <property type="entry name" value="HhH-GPD_domain"/>
</dbReference>
<dbReference type="Gene3D" id="1.10.340.30">
    <property type="entry name" value="Hypothetical protein, domain 2"/>
    <property type="match status" value="1"/>
</dbReference>
<dbReference type="InterPro" id="IPR006379">
    <property type="entry name" value="HAD-SF_hydro_IIB"/>
</dbReference>
<protein>
    <recommendedName>
        <fullName evidence="2">DNA-(apurinic or apyrimidinic site) lyase</fullName>
        <ecNumber evidence="2">4.2.99.18</ecNumber>
    </recommendedName>
</protein>
<dbReference type="GO" id="GO:0006284">
    <property type="term" value="P:base-excision repair"/>
    <property type="evidence" value="ECO:0007669"/>
    <property type="project" value="InterPro"/>
</dbReference>
<dbReference type="GO" id="GO:0016791">
    <property type="term" value="F:phosphatase activity"/>
    <property type="evidence" value="ECO:0007669"/>
    <property type="project" value="UniProtKB-ARBA"/>
</dbReference>
<dbReference type="GO" id="GO:0008534">
    <property type="term" value="F:oxidized purine nucleobase lesion DNA N-glycosylase activity"/>
    <property type="evidence" value="ECO:0007669"/>
    <property type="project" value="InterPro"/>
</dbReference>
<dbReference type="GO" id="GO:0003684">
    <property type="term" value="F:damaged DNA binding"/>
    <property type="evidence" value="ECO:0007669"/>
    <property type="project" value="InterPro"/>
</dbReference>
<dbReference type="InterPro" id="IPR023214">
    <property type="entry name" value="HAD_sf"/>
</dbReference>
<comment type="similarity">
    <text evidence="1">Belongs to the type-1 OGG1 family.</text>
</comment>
<dbReference type="InterPro" id="IPR011257">
    <property type="entry name" value="DNA_glycosylase"/>
</dbReference>
<dbReference type="NCBIfam" id="TIGR01484">
    <property type="entry name" value="HAD-SF-IIB"/>
    <property type="match status" value="1"/>
</dbReference>
<dbReference type="PANTHER" id="PTHR10242:SF2">
    <property type="entry name" value="N-GLYCOSYLASE_DNA LYASE"/>
    <property type="match status" value="1"/>
</dbReference>
<name>A0A6N7YGM5_9FIRM</name>
<keyword evidence="5" id="KW-0234">DNA repair</keyword>
<gene>
    <name evidence="12" type="ORF">FYJ25_04085</name>
</gene>
<keyword evidence="7" id="KW-0511">Multifunctional enzyme</keyword>
<evidence type="ECO:0000256" key="8">
    <source>
        <dbReference type="ARBA" id="ARBA00023295"/>
    </source>
</evidence>
<organism evidence="12 13">
    <name type="scientific">Anaerobutyricum soehngenii</name>
    <dbReference type="NCBI Taxonomy" id="105843"/>
    <lineage>
        <taxon>Bacteria</taxon>
        <taxon>Bacillati</taxon>
        <taxon>Bacillota</taxon>
        <taxon>Clostridia</taxon>
        <taxon>Lachnospirales</taxon>
        <taxon>Lachnospiraceae</taxon>
        <taxon>Anaerobutyricum</taxon>
    </lineage>
</organism>
<evidence type="ECO:0000256" key="9">
    <source>
        <dbReference type="ARBA" id="ARBA00044632"/>
    </source>
</evidence>
<dbReference type="GO" id="GO:0140078">
    <property type="term" value="F:class I DNA-(apurinic or apyrimidinic site) endonuclease activity"/>
    <property type="evidence" value="ECO:0007669"/>
    <property type="project" value="UniProtKB-EC"/>
</dbReference>
<keyword evidence="8" id="KW-0326">Glycosidase</keyword>
<dbReference type="CDD" id="cd00056">
    <property type="entry name" value="ENDO3c"/>
    <property type="match status" value="1"/>
</dbReference>
<evidence type="ECO:0000313" key="13">
    <source>
        <dbReference type="Proteomes" id="UP000433359"/>
    </source>
</evidence>
<reference evidence="12 13" key="1">
    <citation type="submission" date="2019-08" db="EMBL/GenBank/DDBJ databases">
        <title>In-depth cultivation of the pig gut microbiome towards novel bacterial diversity and tailored functional studies.</title>
        <authorList>
            <person name="Wylensek D."/>
            <person name="Hitch T.C.A."/>
            <person name="Clavel T."/>
        </authorList>
    </citation>
    <scope>NUCLEOTIDE SEQUENCE [LARGE SCALE GENOMIC DNA]</scope>
    <source>
        <strain evidence="12 13">BSM-383-APC-4H</strain>
    </source>
</reference>
<dbReference type="InterPro" id="IPR036412">
    <property type="entry name" value="HAD-like_sf"/>
</dbReference>
<keyword evidence="4 12" id="KW-0378">Hydrolase</keyword>
<evidence type="ECO:0000256" key="4">
    <source>
        <dbReference type="ARBA" id="ARBA00022801"/>
    </source>
</evidence>
<feature type="domain" description="HhH-GPD" evidence="11">
    <location>
        <begin position="115"/>
        <end position="274"/>
    </location>
</feature>
<dbReference type="Pfam" id="PF08282">
    <property type="entry name" value="Hydrolase_3"/>
    <property type="match status" value="1"/>
</dbReference>
<dbReference type="InterPro" id="IPR052054">
    <property type="entry name" value="Oxidative_DNA_repair_enzyme"/>
</dbReference>
<dbReference type="AlphaFoldDB" id="A0A6N7YGM5"/>
<evidence type="ECO:0000256" key="6">
    <source>
        <dbReference type="ARBA" id="ARBA00023239"/>
    </source>
</evidence>
<dbReference type="SUPFAM" id="SSF48150">
    <property type="entry name" value="DNA-glycosylase"/>
    <property type="match status" value="1"/>
</dbReference>
<dbReference type="SMART" id="SM00478">
    <property type="entry name" value="ENDO3c"/>
    <property type="match status" value="1"/>
</dbReference>
<dbReference type="Gene3D" id="1.10.1670.10">
    <property type="entry name" value="Helix-hairpin-Helix base-excision DNA repair enzymes (C-terminal)"/>
    <property type="match status" value="1"/>
</dbReference>
<feature type="compositionally biased region" description="Basic and acidic residues" evidence="10">
    <location>
        <begin position="304"/>
        <end position="317"/>
    </location>
</feature>
<dbReference type="Gene3D" id="3.30.310.260">
    <property type="match status" value="1"/>
</dbReference>
<feature type="region of interest" description="Disordered" evidence="10">
    <location>
        <begin position="304"/>
        <end position="330"/>
    </location>
</feature>
<dbReference type="GO" id="GO:0006289">
    <property type="term" value="P:nucleotide-excision repair"/>
    <property type="evidence" value="ECO:0007669"/>
    <property type="project" value="InterPro"/>
</dbReference>
<dbReference type="InterPro" id="IPR012904">
    <property type="entry name" value="OGG_N"/>
</dbReference>
<evidence type="ECO:0000256" key="10">
    <source>
        <dbReference type="SAM" id="MobiDB-lite"/>
    </source>
</evidence>
<evidence type="ECO:0000256" key="2">
    <source>
        <dbReference type="ARBA" id="ARBA00012720"/>
    </source>
</evidence>
<dbReference type="Pfam" id="PF07934">
    <property type="entry name" value="OGG_N"/>
    <property type="match status" value="1"/>
</dbReference>
<evidence type="ECO:0000256" key="7">
    <source>
        <dbReference type="ARBA" id="ARBA00023268"/>
    </source>
</evidence>
<evidence type="ECO:0000256" key="1">
    <source>
        <dbReference type="ARBA" id="ARBA00010679"/>
    </source>
</evidence>
<evidence type="ECO:0000259" key="11">
    <source>
        <dbReference type="SMART" id="SM00478"/>
    </source>
</evidence>
<dbReference type="EC" id="4.2.99.18" evidence="2"/>
<sequence length="671" mass="77950">MDYIDIFIKNDYIDLKQIAESGQCFRWKKICPGRYFVISAGQAACFFQEKTGIRILCHEKDEEYFRRYLDLDTDYGKIIEQIDPEDRFLSGAAKMGKGIRILRQDLWEMIISFIISQRNNIPRIMKSIDALCEKIGEKIVFDYEEEHLIGYSFPEPEVLAKADLSEFKFGYRENYIRQTAEDILEGKFDLEEVKDAVDEGKTPEQVKEMLKQLKGVGEKVASCIQLFGLHQLSLFPIDTWIAKVEKMYYNGHFPVEKYKDAAGIMQQYLFFRVREDADKRVVLEMKREVNEKAASKALFEEEMTEKIDKQTKRKNEISPENNSLEENRLEKSRFKKDKLEKIELKESKLKKDRLQKGKSEEARSEANRYNLSGKMLYVSDLDGTLLNSDALLNEDVPKRLNALIEQGLCFTVATARTYATVNSIMKDVNLTCPMILMNRVMIYDPVKKSCIHAEIIERDSVEYILKGRKKFGVTGFAYALSPEISEDCSKSGETSVVDSAGRVGKSGRKMATYYEKIATQHMEKFYTERRDLYHKPFSKVEKLEDISGEDIIYFSICYEEEVLRPFYEYLKKDERLNLNFYKDVYGDGLWYLEISHKNASKYYGIQKLRKLLHPAAITGMGDNLNDIPLFKACDRSCAVGNAHKEVKERADYILDTNLNAEVVKFLEKEMK</sequence>
<dbReference type="SUPFAM" id="SSF55945">
    <property type="entry name" value="TATA-box binding protein-like"/>
    <property type="match status" value="1"/>
</dbReference>
<proteinExistence type="inferred from homology"/>